<keyword evidence="10" id="KW-0472">Membrane</keyword>
<evidence type="ECO:0000256" key="3">
    <source>
        <dbReference type="ARBA" id="ARBA00020019"/>
    </source>
</evidence>
<dbReference type="SMART" id="SM00382">
    <property type="entry name" value="AAA"/>
    <property type="match status" value="1"/>
</dbReference>
<keyword evidence="5" id="KW-1003">Cell membrane</keyword>
<dbReference type="GO" id="GO:0016887">
    <property type="term" value="F:ATP hydrolysis activity"/>
    <property type="evidence" value="ECO:0007669"/>
    <property type="project" value="InterPro"/>
</dbReference>
<gene>
    <name evidence="12" type="ORF">BC792_10388</name>
</gene>
<comment type="caution">
    <text evidence="12">The sequence shown here is derived from an EMBL/GenBank/DDBJ whole genome shotgun (WGS) entry which is preliminary data.</text>
</comment>
<evidence type="ECO:0000256" key="2">
    <source>
        <dbReference type="ARBA" id="ARBA00005417"/>
    </source>
</evidence>
<proteinExistence type="inferred from homology"/>
<evidence type="ECO:0000313" key="12">
    <source>
        <dbReference type="EMBL" id="TYP97162.1"/>
    </source>
</evidence>
<dbReference type="PANTHER" id="PTHR43166:SF30">
    <property type="entry name" value="METHIONINE IMPORT ATP-BINDING PROTEIN METN"/>
    <property type="match status" value="1"/>
</dbReference>
<evidence type="ECO:0000256" key="10">
    <source>
        <dbReference type="ARBA" id="ARBA00023136"/>
    </source>
</evidence>
<dbReference type="PROSITE" id="PS50893">
    <property type="entry name" value="ABC_TRANSPORTER_2"/>
    <property type="match status" value="1"/>
</dbReference>
<keyword evidence="13" id="KW-1185">Reference proteome</keyword>
<dbReference type="OrthoDB" id="9782239at2"/>
<evidence type="ECO:0000256" key="8">
    <source>
        <dbReference type="ARBA" id="ARBA00022967"/>
    </source>
</evidence>
<dbReference type="SUPFAM" id="SSF52540">
    <property type="entry name" value="P-loop containing nucleoside triphosphate hydrolases"/>
    <property type="match status" value="1"/>
</dbReference>
<dbReference type="Proteomes" id="UP000325105">
    <property type="component" value="Unassembled WGS sequence"/>
</dbReference>
<protein>
    <recommendedName>
        <fullName evidence="3">Cell division ATP-binding protein FtsE</fullName>
    </recommendedName>
</protein>
<keyword evidence="4" id="KW-0813">Transport</keyword>
<dbReference type="RefSeq" id="WP_148907559.1">
    <property type="nucleotide sequence ID" value="NZ_VNHX01000003.1"/>
</dbReference>
<evidence type="ECO:0000313" key="13">
    <source>
        <dbReference type="Proteomes" id="UP000325105"/>
    </source>
</evidence>
<reference evidence="12 13" key="1">
    <citation type="submission" date="2019-07" db="EMBL/GenBank/DDBJ databases">
        <title>Genomic Encyclopedia of Archaeal and Bacterial Type Strains, Phase II (KMG-II): from individual species to whole genera.</title>
        <authorList>
            <person name="Goeker M."/>
        </authorList>
    </citation>
    <scope>NUCLEOTIDE SEQUENCE [LARGE SCALE GENOMIC DNA]</scope>
    <source>
        <strain evidence="12 13">DSM 18850</strain>
    </source>
</reference>
<dbReference type="InterPro" id="IPR027417">
    <property type="entry name" value="P-loop_NTPase"/>
</dbReference>
<dbReference type="InterPro" id="IPR050086">
    <property type="entry name" value="MetN_ABC_transporter-like"/>
</dbReference>
<comment type="similarity">
    <text evidence="2">Belongs to the ABC transporter superfamily.</text>
</comment>
<evidence type="ECO:0000256" key="1">
    <source>
        <dbReference type="ARBA" id="ARBA00002579"/>
    </source>
</evidence>
<dbReference type="InterPro" id="IPR041701">
    <property type="entry name" value="MetN_ABC"/>
</dbReference>
<evidence type="ECO:0000256" key="7">
    <source>
        <dbReference type="ARBA" id="ARBA00022840"/>
    </source>
</evidence>
<keyword evidence="8" id="KW-1278">Translocase</keyword>
<evidence type="ECO:0000256" key="4">
    <source>
        <dbReference type="ARBA" id="ARBA00022448"/>
    </source>
</evidence>
<dbReference type="GO" id="GO:0005886">
    <property type="term" value="C:plasma membrane"/>
    <property type="evidence" value="ECO:0007669"/>
    <property type="project" value="UniProtKB-ARBA"/>
</dbReference>
<sequence length="249" mass="27694">MIRLERVSKIFRKKDREIHALQDVSLDIDRGEIFGIIGYSGSGKSTLVRTINLLERPTSGNVYLSDENIALLSEKELIPYRRRIGMIFQHFNLLSSATVYHNIAFPLQLIGTPKEQIDKKIDSLLALIDLTDKRDDYPAALSGGQKQRVAIARALASDPGILLCDEATSALDPQTTRSILSLLKRINEELGITIVLITHQMEVVRAVCHRVAVISQGKIVEMNATAQLFAQPQSPITQELLNPSLTLDN</sequence>
<keyword evidence="6" id="KW-0547">Nucleotide-binding</keyword>
<dbReference type="InterPro" id="IPR003593">
    <property type="entry name" value="AAA+_ATPase"/>
</dbReference>
<accession>A0A5S5DQP0</accession>
<name>A0A5S5DQP0_9SPHI</name>
<dbReference type="FunFam" id="3.40.50.300:FF:000056">
    <property type="entry name" value="Cell division ATP-binding protein FtsE"/>
    <property type="match status" value="1"/>
</dbReference>
<evidence type="ECO:0000256" key="9">
    <source>
        <dbReference type="ARBA" id="ARBA00022970"/>
    </source>
</evidence>
<evidence type="ECO:0000256" key="6">
    <source>
        <dbReference type="ARBA" id="ARBA00022741"/>
    </source>
</evidence>
<dbReference type="PROSITE" id="PS00211">
    <property type="entry name" value="ABC_TRANSPORTER_1"/>
    <property type="match status" value="1"/>
</dbReference>
<organism evidence="12 13">
    <name type="scientific">Sphingobacterium allocomposti</name>
    <dbReference type="NCBI Taxonomy" id="415956"/>
    <lineage>
        <taxon>Bacteria</taxon>
        <taxon>Pseudomonadati</taxon>
        <taxon>Bacteroidota</taxon>
        <taxon>Sphingobacteriia</taxon>
        <taxon>Sphingobacteriales</taxon>
        <taxon>Sphingobacteriaceae</taxon>
        <taxon>Sphingobacterium</taxon>
    </lineage>
</organism>
<comment type="function">
    <text evidence="1">Part of the ABC transporter FtsEX involved in cellular division. Important for assembly or stability of the septal ring.</text>
</comment>
<dbReference type="GO" id="GO:0005524">
    <property type="term" value="F:ATP binding"/>
    <property type="evidence" value="ECO:0007669"/>
    <property type="project" value="UniProtKB-KW"/>
</dbReference>
<dbReference type="EMBL" id="VNHX01000003">
    <property type="protein sequence ID" value="TYP97162.1"/>
    <property type="molecule type" value="Genomic_DNA"/>
</dbReference>
<keyword evidence="7 12" id="KW-0067">ATP-binding</keyword>
<dbReference type="Pfam" id="PF00005">
    <property type="entry name" value="ABC_tran"/>
    <property type="match status" value="1"/>
</dbReference>
<keyword evidence="9" id="KW-0029">Amino-acid transport</keyword>
<dbReference type="GO" id="GO:0006865">
    <property type="term" value="P:amino acid transport"/>
    <property type="evidence" value="ECO:0007669"/>
    <property type="project" value="UniProtKB-KW"/>
</dbReference>
<dbReference type="AlphaFoldDB" id="A0A5S5DQP0"/>
<dbReference type="InterPro" id="IPR003439">
    <property type="entry name" value="ABC_transporter-like_ATP-bd"/>
</dbReference>
<feature type="domain" description="ABC transporter" evidence="11">
    <location>
        <begin position="2"/>
        <end position="241"/>
    </location>
</feature>
<dbReference type="InterPro" id="IPR017871">
    <property type="entry name" value="ABC_transporter-like_CS"/>
</dbReference>
<dbReference type="Gene3D" id="3.40.50.300">
    <property type="entry name" value="P-loop containing nucleotide triphosphate hydrolases"/>
    <property type="match status" value="1"/>
</dbReference>
<evidence type="ECO:0000256" key="5">
    <source>
        <dbReference type="ARBA" id="ARBA00022475"/>
    </source>
</evidence>
<dbReference type="CDD" id="cd03258">
    <property type="entry name" value="ABC_MetN_methionine_transporter"/>
    <property type="match status" value="1"/>
</dbReference>
<evidence type="ECO:0000259" key="11">
    <source>
        <dbReference type="PROSITE" id="PS50893"/>
    </source>
</evidence>
<dbReference type="PANTHER" id="PTHR43166">
    <property type="entry name" value="AMINO ACID IMPORT ATP-BINDING PROTEIN"/>
    <property type="match status" value="1"/>
</dbReference>